<evidence type="ECO:0000313" key="1">
    <source>
        <dbReference type="EMBL" id="SDC99672.1"/>
    </source>
</evidence>
<dbReference type="InterPro" id="IPR017853">
    <property type="entry name" value="GH"/>
</dbReference>
<protein>
    <recommendedName>
        <fullName evidence="3">Melibiase</fullName>
    </recommendedName>
</protein>
<name>A0A1G6R4Y1_NIADE</name>
<sequence>MTSVFTSVFCSAQKAPAALELRIKNDQVQRVLQFDGKVWRTTRFLSGDGTAVLAVKSEEFFILPMNSDAGLTLSNFTAAEQPKRYSKKDTSFCEIAYRPLSDTAGPHRLLITYFAVKGERFIRKRIRILYDHPATVDRLEVERFINGDAQCGGGRGEPVFIKDQWFTGLEYPAGYARCKDGNTPKSYGRYYDAVGNYSFIDLEGRDIEPRGTEGMVRLMHFPGYAVASGGHYEIQSKTAVTGFAANGMDITRAFMRYLETIWKKPRSFVNYNNWFDASAKDLRGDRFVNVYKKYKAIIEPYGIKIDGMVPDDGWQDRNSIWKPSPKYFPNGDADLAALSRRLKAEGTRLGLWLSINNYTSNIDWGVGNGYAEAKRNKYFSQYGRYYSLSATKYKEEILQRVPELARKADLVYFKHDFNDLCDAGEGNNHPPTERHGHEANLDVALQVLTATRKAKPEIFQNLTNWIWFSPWWLQYADFLWMLAGDDGINGNTPELSRKAMFTTDRDTYIWRMFGNPADRPLVPVSRLMTHGILQTSAEEKDISLQDWADYVVMHYGRGTLLKEWYISLNAMRPELWKALAGVQKWAGQYEKELNNTVFVGGRPDEGNAYGYIGWNGARAILTARNPSAATQTLTIPFNSSTGFYGAPGQSYKARVTYPYDGGYPATFESGKNITIALPGYATMVVVLERGTAPRKKMPDPSSISFRTSVDDARVAETRVTVPSDIKGRCELLVIGYPALPAISIDDRALVPQKTSRAKLNNFAGYAVAGMKSSKATDWNMAGYDLAPWQGKEIRIRYAKTGQQFESFVLVEQRVPAAAAGARNDLPVTGNDVRRQTVQLY</sequence>
<dbReference type="InterPro" id="IPR013785">
    <property type="entry name" value="Aldolase_TIM"/>
</dbReference>
<dbReference type="OrthoDB" id="3183911at2"/>
<dbReference type="SUPFAM" id="SSF51445">
    <property type="entry name" value="(Trans)glycosidases"/>
    <property type="match status" value="1"/>
</dbReference>
<dbReference type="Gene3D" id="3.20.20.70">
    <property type="entry name" value="Aldolase class I"/>
    <property type="match status" value="1"/>
</dbReference>
<evidence type="ECO:0000313" key="2">
    <source>
        <dbReference type="Proteomes" id="UP000198757"/>
    </source>
</evidence>
<organism evidence="1 2">
    <name type="scientific">Niabella drilacis (strain DSM 25811 / CCM 8410 / CCUG 62505 / LMG 26954 / E90)</name>
    <dbReference type="NCBI Taxonomy" id="1285928"/>
    <lineage>
        <taxon>Bacteria</taxon>
        <taxon>Pseudomonadati</taxon>
        <taxon>Bacteroidota</taxon>
        <taxon>Chitinophagia</taxon>
        <taxon>Chitinophagales</taxon>
        <taxon>Chitinophagaceae</taxon>
        <taxon>Niabella</taxon>
    </lineage>
</organism>
<accession>A0A1G6R4Y1</accession>
<keyword evidence="2" id="KW-1185">Reference proteome</keyword>
<dbReference type="STRING" id="1285928.SAMN04487894_105148"/>
<dbReference type="RefSeq" id="WP_143019734.1">
    <property type="nucleotide sequence ID" value="NZ_FMZO01000005.1"/>
</dbReference>
<dbReference type="Proteomes" id="UP000198757">
    <property type="component" value="Unassembled WGS sequence"/>
</dbReference>
<gene>
    <name evidence="1" type="ORF">SAMN04487894_105148</name>
</gene>
<evidence type="ECO:0008006" key="3">
    <source>
        <dbReference type="Google" id="ProtNLM"/>
    </source>
</evidence>
<dbReference type="AlphaFoldDB" id="A0A1G6R4Y1"/>
<reference evidence="2" key="1">
    <citation type="submission" date="2016-10" db="EMBL/GenBank/DDBJ databases">
        <authorList>
            <person name="Varghese N."/>
            <person name="Submissions S."/>
        </authorList>
    </citation>
    <scope>NUCLEOTIDE SEQUENCE [LARGE SCALE GENOMIC DNA]</scope>
    <source>
        <strain evidence="2">DSM 25811 / CCM 8410 / LMG 26954 / E90</strain>
    </source>
</reference>
<proteinExistence type="predicted"/>
<dbReference type="EMBL" id="FMZO01000005">
    <property type="protein sequence ID" value="SDC99672.1"/>
    <property type="molecule type" value="Genomic_DNA"/>
</dbReference>